<accession>A0A9N8NAB4</accession>
<dbReference type="AlphaFoldDB" id="A0A9N8NAB4"/>
<comment type="caution">
    <text evidence="8">The sequence shown here is derived from an EMBL/GenBank/DDBJ whole genome shotgun (WGS) entry which is preliminary data.</text>
</comment>
<organism evidence="8 9">
    <name type="scientific">Paraburkholderia domus</name>
    <dbReference type="NCBI Taxonomy" id="2793075"/>
    <lineage>
        <taxon>Bacteria</taxon>
        <taxon>Pseudomonadati</taxon>
        <taxon>Pseudomonadota</taxon>
        <taxon>Betaproteobacteria</taxon>
        <taxon>Burkholderiales</taxon>
        <taxon>Burkholderiaceae</taxon>
        <taxon>Paraburkholderia</taxon>
    </lineage>
</organism>
<protein>
    <submittedName>
        <fullName evidence="8">4-hydroxybenzoate transporter PcaK</fullName>
    </submittedName>
</protein>
<dbReference type="Pfam" id="PF07690">
    <property type="entry name" value="MFS_1"/>
    <property type="match status" value="1"/>
</dbReference>
<dbReference type="PROSITE" id="PS00216">
    <property type="entry name" value="SUGAR_TRANSPORT_1"/>
    <property type="match status" value="1"/>
</dbReference>
<dbReference type="CDD" id="cd17365">
    <property type="entry name" value="MFS_PcaK_like"/>
    <property type="match status" value="1"/>
</dbReference>
<evidence type="ECO:0000256" key="4">
    <source>
        <dbReference type="ARBA" id="ARBA00023136"/>
    </source>
</evidence>
<dbReference type="EMBL" id="CAJNAS010000060">
    <property type="protein sequence ID" value="CAE6969633.1"/>
    <property type="molecule type" value="Genomic_DNA"/>
</dbReference>
<feature type="transmembrane region" description="Helical" evidence="6">
    <location>
        <begin position="59"/>
        <end position="78"/>
    </location>
</feature>
<evidence type="ECO:0000256" key="3">
    <source>
        <dbReference type="ARBA" id="ARBA00022989"/>
    </source>
</evidence>
<dbReference type="SUPFAM" id="SSF103473">
    <property type="entry name" value="MFS general substrate transporter"/>
    <property type="match status" value="1"/>
</dbReference>
<feature type="transmembrane region" description="Helical" evidence="6">
    <location>
        <begin position="122"/>
        <end position="140"/>
    </location>
</feature>
<evidence type="ECO:0000256" key="1">
    <source>
        <dbReference type="ARBA" id="ARBA00004141"/>
    </source>
</evidence>
<feature type="region of interest" description="Disordered" evidence="5">
    <location>
        <begin position="436"/>
        <end position="458"/>
    </location>
</feature>
<keyword evidence="3 6" id="KW-1133">Transmembrane helix</keyword>
<evidence type="ECO:0000313" key="8">
    <source>
        <dbReference type="EMBL" id="CAE6969633.1"/>
    </source>
</evidence>
<feature type="transmembrane region" description="Helical" evidence="6">
    <location>
        <begin position="176"/>
        <end position="198"/>
    </location>
</feature>
<feature type="transmembrane region" description="Helical" evidence="6">
    <location>
        <begin position="384"/>
        <end position="406"/>
    </location>
</feature>
<feature type="transmembrane region" description="Helical" evidence="6">
    <location>
        <begin position="323"/>
        <end position="340"/>
    </location>
</feature>
<dbReference type="InterPro" id="IPR005829">
    <property type="entry name" value="Sugar_transporter_CS"/>
</dbReference>
<sequence length="458" mass="48628">MDMRHVKLSELIDRQPFGRFLCTVVGLGFAAIILDGFDISVMGLIAPQLRTQWNLSHDTLGFALSAALIGQTIGAVCGGTLSDIFGRRPVIIASVLSFGICTLGTAIATSVSFLIVTRFLSGLGLGAIIPSTTTLIAEFAPKRMKALLVTLTLCGFTVGGVGGGVLVAYLLPVYGWRSILVIGGVMPLVLVFVMLPFLPETLNFLLVKKRSRSDIEKITNKIDPDFDFGRFDLRMDETSENPKSSLKSIFSGPYMKGTIFLCLADFFVLFLIYLFNSWLPTLIKEGGGYSLKQSALAMSVFQLGGPLGSLVIGWLMDRYRPNAVLALNFIVSALAVAGIGQSASHYGVVCGLAFVAGATLVGGSVGLAAFAAEFYPTETRATGISIMLGLGRFGAILSALAGAAMLTLRWDLSQIFLALLFPGIAASLVIWGTRPPPRPVEEPPQSPNANAAQTISSS</sequence>
<evidence type="ECO:0000259" key="7">
    <source>
        <dbReference type="PROSITE" id="PS50850"/>
    </source>
</evidence>
<dbReference type="RefSeq" id="WP_201084206.1">
    <property type="nucleotide sequence ID" value="NZ_CAJNBB010000055.1"/>
</dbReference>
<name>A0A9N8NAB4_9BURK</name>
<evidence type="ECO:0000313" key="9">
    <source>
        <dbReference type="Proteomes" id="UP000675121"/>
    </source>
</evidence>
<feature type="transmembrane region" description="Helical" evidence="6">
    <location>
        <begin position="90"/>
        <end position="116"/>
    </location>
</feature>
<dbReference type="PANTHER" id="PTHR23508:SF10">
    <property type="entry name" value="CARBOXYLIC ACID TRANSPORTER PROTEIN HOMOLOG"/>
    <property type="match status" value="1"/>
</dbReference>
<evidence type="ECO:0000256" key="6">
    <source>
        <dbReference type="SAM" id="Phobius"/>
    </source>
</evidence>
<keyword evidence="9" id="KW-1185">Reference proteome</keyword>
<reference evidence="8" key="1">
    <citation type="submission" date="2021-02" db="EMBL/GenBank/DDBJ databases">
        <authorList>
            <person name="Vanwijnsberghe S."/>
        </authorList>
    </citation>
    <scope>NUCLEOTIDE SEQUENCE</scope>
    <source>
        <strain evidence="8">R-70211</strain>
    </source>
</reference>
<evidence type="ECO:0000256" key="5">
    <source>
        <dbReference type="SAM" id="MobiDB-lite"/>
    </source>
</evidence>
<dbReference type="Proteomes" id="UP000675121">
    <property type="component" value="Unassembled WGS sequence"/>
</dbReference>
<dbReference type="InterPro" id="IPR020846">
    <property type="entry name" value="MFS_dom"/>
</dbReference>
<feature type="transmembrane region" description="Helical" evidence="6">
    <location>
        <begin position="20"/>
        <end position="47"/>
    </location>
</feature>
<evidence type="ECO:0000256" key="2">
    <source>
        <dbReference type="ARBA" id="ARBA00022692"/>
    </source>
</evidence>
<proteinExistence type="predicted"/>
<feature type="transmembrane region" description="Helical" evidence="6">
    <location>
        <begin position="412"/>
        <end position="431"/>
    </location>
</feature>
<dbReference type="GO" id="GO:0005886">
    <property type="term" value="C:plasma membrane"/>
    <property type="evidence" value="ECO:0007669"/>
    <property type="project" value="TreeGrafter"/>
</dbReference>
<gene>
    <name evidence="8" type="primary">pcaK_4</name>
    <name evidence="8" type="ORF">R70211_07705</name>
</gene>
<keyword evidence="2 6" id="KW-0812">Transmembrane</keyword>
<feature type="transmembrane region" description="Helical" evidence="6">
    <location>
        <begin position="295"/>
        <end position="316"/>
    </location>
</feature>
<feature type="transmembrane region" description="Helical" evidence="6">
    <location>
        <begin position="147"/>
        <end position="170"/>
    </location>
</feature>
<dbReference type="PANTHER" id="PTHR23508">
    <property type="entry name" value="CARBOXYLIC ACID TRANSPORTER PROTEIN HOMOLOG"/>
    <property type="match status" value="1"/>
</dbReference>
<feature type="domain" description="Major facilitator superfamily (MFS) profile" evidence="7">
    <location>
        <begin position="24"/>
        <end position="438"/>
    </location>
</feature>
<dbReference type="InterPro" id="IPR036259">
    <property type="entry name" value="MFS_trans_sf"/>
</dbReference>
<dbReference type="Gene3D" id="1.20.1250.20">
    <property type="entry name" value="MFS general substrate transporter like domains"/>
    <property type="match status" value="1"/>
</dbReference>
<feature type="transmembrane region" description="Helical" evidence="6">
    <location>
        <begin position="257"/>
        <end position="275"/>
    </location>
</feature>
<feature type="compositionally biased region" description="Pro residues" evidence="5">
    <location>
        <begin position="436"/>
        <end position="446"/>
    </location>
</feature>
<dbReference type="GO" id="GO:0046943">
    <property type="term" value="F:carboxylic acid transmembrane transporter activity"/>
    <property type="evidence" value="ECO:0007669"/>
    <property type="project" value="TreeGrafter"/>
</dbReference>
<dbReference type="PROSITE" id="PS50850">
    <property type="entry name" value="MFS"/>
    <property type="match status" value="1"/>
</dbReference>
<dbReference type="PROSITE" id="PS00217">
    <property type="entry name" value="SUGAR_TRANSPORT_2"/>
    <property type="match status" value="1"/>
</dbReference>
<comment type="subcellular location">
    <subcellularLocation>
        <location evidence="1">Membrane</location>
        <topology evidence="1">Multi-pass membrane protein</topology>
    </subcellularLocation>
</comment>
<feature type="transmembrane region" description="Helical" evidence="6">
    <location>
        <begin position="346"/>
        <end position="372"/>
    </location>
</feature>
<dbReference type="InterPro" id="IPR011701">
    <property type="entry name" value="MFS"/>
</dbReference>
<keyword evidence="4 6" id="KW-0472">Membrane</keyword>
<feature type="compositionally biased region" description="Polar residues" evidence="5">
    <location>
        <begin position="447"/>
        <end position="458"/>
    </location>
</feature>